<dbReference type="SUPFAM" id="SSF51120">
    <property type="entry name" value="beta-Roll"/>
    <property type="match status" value="1"/>
</dbReference>
<dbReference type="InterPro" id="IPR002035">
    <property type="entry name" value="VWF_A"/>
</dbReference>
<dbReference type="Gene3D" id="2.60.40.2030">
    <property type="match status" value="1"/>
</dbReference>
<name>A0ABU8R6K8_9PSED</name>
<dbReference type="EMBL" id="JBBHLD010000008">
    <property type="protein sequence ID" value="MEJ5905506.1"/>
    <property type="molecule type" value="Genomic_DNA"/>
</dbReference>
<proteinExistence type="predicted"/>
<dbReference type="SMART" id="SM00327">
    <property type="entry name" value="VWA"/>
    <property type="match status" value="1"/>
</dbReference>
<feature type="domain" description="VWFA" evidence="3">
    <location>
        <begin position="2841"/>
        <end position="3041"/>
    </location>
</feature>
<dbReference type="InterPro" id="IPR018511">
    <property type="entry name" value="Hemolysin-typ_Ca-bd_CS"/>
</dbReference>
<comment type="caution">
    <text evidence="4">The sequence shown here is derived from an EMBL/GenBank/DDBJ whole genome shotgun (WGS) entry which is preliminary data.</text>
</comment>
<dbReference type="InterPro" id="IPR011049">
    <property type="entry name" value="Serralysin-like_metalloprot_C"/>
</dbReference>
<protein>
    <submittedName>
        <fullName evidence="4">Immunoglobulin-like domain-containing protein</fullName>
    </submittedName>
</protein>
<dbReference type="Proteomes" id="UP001377692">
    <property type="component" value="Unassembled WGS sequence"/>
</dbReference>
<dbReference type="InterPro" id="IPR001343">
    <property type="entry name" value="Hemolysn_Ca-bd"/>
</dbReference>
<evidence type="ECO:0000313" key="4">
    <source>
        <dbReference type="EMBL" id="MEJ5905506.1"/>
    </source>
</evidence>
<dbReference type="NCBIfam" id="TIGR03661">
    <property type="entry name" value="T1SS_VCA0849"/>
    <property type="match status" value="1"/>
</dbReference>
<dbReference type="Gene3D" id="2.150.10.10">
    <property type="entry name" value="Serralysin-like metalloprotease, C-terminal"/>
    <property type="match status" value="1"/>
</dbReference>
<dbReference type="Pfam" id="PF00092">
    <property type="entry name" value="VWA"/>
    <property type="match status" value="1"/>
</dbReference>
<dbReference type="InterPro" id="IPR046779">
    <property type="entry name" value="LapA_adhesin_dom"/>
</dbReference>
<dbReference type="RefSeq" id="WP_339549365.1">
    <property type="nucleotide sequence ID" value="NZ_JBBHLD010000008.1"/>
</dbReference>
<sequence>DKTPVSTTVTDEPGSGTPGTGNEGDLVKVTITADQVSVAENVKPTFTVHINTALAHDLVVTLSNNATVTIKAGETSAPYTHEAQGDDVYKDAGEIELGIKSAVDVDGRAFENLQMGDAASVKVTDTTDDVVAKLTATPSVTEGGAITYTITLTNKDGLPIDKHSALTFTLSDGTTVITVPANSTTGFTTVTAPDNVYVGTNDPVIKSIASVDGADVGKFENLVLDKTPVSTAVTDEPGTPGNEGDLVKVTITADQVSVAENVKPTFTVHINTALAHDLVVTLSNNATVTIKAGETSAPYTHEAQGDDVYKDAGEIELGIKSAVDVDGRAFENLQLGDAASVKVTDTTDDVVAKLTATPSVTEGGAITYTITLTNKDGLPIDKHSALTFTLSDGTTVITVPANSTTGFTTVAAPDNVYVGTNDAVIKSIASVDGADVGKFENLVLDKTPVSTTVTDEPGSGTPGTGNEGDLVKVTITADQVSVAENVKPTFTVHINTALAHDLVVTLSNNATVTIKAGETSAPYTHEAQGDDVYKDAGEIELGVKSAADINGRAFENLQLGDAASVKVTDTTDDVVAKLTATPSVTEGGAINYTITLTNKDGLPIDKHSALTFTLSDGTTVITVPANSTSGFTTVTAPDNVYVGNNDAVIKSIATVDGADVGKFENLVLDKTPVSTAVTDEPGSGTPGAGNEGDVVKVTITADQVSVAENVKPTFTVHINTALAHDLVVTLSNNATVTIKAGETSAPYTHDAQGDDVYKDAGEIELGVKSAADIDGRAFENLQLGDAASVKVTDTTDDVVAKLTATPSVTEGGAITYTITLTNKDGLPIDKHSALTFTLSDGTTVITVPANSTTGFTTVTAPDNVYTGTNDPVIKSIASVDGADVGKFENLVLDKTPVSTAVTDEPGSGTPGAGNEGDLVKVTITADQVSVAENVKPTFTVHINTALAHDLVVTLSNNATVTIKAGETSAPYTHEAQGDDVYKDAGEIELGIKSAVDVDGRAFENLQLGDAASVKVTDTTDDVVAKLTATPSVTEGGAITYTITLTNKDGLPIDKHSALTFTLSDGTTVITVPANSTTGFTTVTAPDNVYTGTNDPVIKSIASVDGADVGKFENLVLDKTPVSTAVTDEPGSGTPGAGNEGDLVKVTITADQVSVAENVKPTFTVHINTALAHDLVVTLSNNATVTIKAGETSAPYTHDAQGDDVYKDAGEIEVGVKSAADIDGRAFENLQLGDAASVKVTDTTDDVVAKLTATPSVTEGGAITYTITLTNKDGLPIDKHSALTFTLSDGTTVITVPANSTTGFTTVTAPDNVYVGTNDAVIKSIASVDGTDVGKFENLVLDKTPVSTAVTDEPGSGTPGAGNEGDLVKVTITADQVSVAENVKPTFTVHINSALAHDLVVTLSNNATVTIKAGETSAPYTHEAQGDDVYKDAGEIELGVKSAADIDGRAFENLQLGDAASVKVTDTTDDVVAKLTATPSVTEGGAITYTITLTNKDGLPIDKHSALTFTLSDGTTVITVPANSTTGFTTVIAPDNVYTGTNDPVIKSIASVDGADVGKFENLVLDKTPVSTAVTDEPGSGTPGAGNEGDLVKVTITADQVSVAENVKPTFTVHINTALAHDLVVTLSNNATVTIKAGETSAPYTHEAQGDDVYKDAGEIELGVKSAADIDGRAFENLQLGDAASVKVTDTTDDVVAKLTATPSVTEGGAITYTITLTNKDGLPIDKHSALTFTLSDGTTVITVPANSTTGFTTVTAPDNVYTGINDPVIKSIASVDGADVGKFENLVLDKTPVSTAVTDEPGVGTPGSNNQGDKVELSIVANQTSVFENEKPTFTISIKEALDQDLTVQLTEGKSVVIKKGETSAIFTHDAQGEDVYVDAGSLTVSITGTSVPDGRQFENLVVSKPSASVDIKDTSNEVIAKLTATESVTEGGSIVYTVTLTSKDGLPVNNHGALTFTLSDGKTVITVPANGTVGTATVAAPDNVYIGQSSVSQTLQSVGGAGASKFENLTLDKAPATTTVNDEPGVGTPGSNNQGDKVELSIVANQTSVFENEKPTFTISIKEALDQDLTVQLTEGKSVVIKKGETSAIFTHDAQGEDVYVDAGSLTVSITGTSVPDGRQFENLVVSKPSASVDIKDTSNEVIAKLTATESVTEGGSIVYTVTLTSKDGLPVNNHGALTFTLSDGKTVITVPANSATGFVNVAAPDDVYIGQTSVGLALQSVGGAGASKFEQLTLDKTTATTVVNDEPGVGTPGTGNQGDVTTIGITGTTSLTEGETGKYTLTLSSPAKTEVTVTLTYSGTANGQDYTAVTTVKIPANSSSVTFDIKTIDDKLVEGTENFTVTIGAATGGNFENLQVDSTKTSVTTNILDNDHLPVSTGGAVNGVEDTDYLFTWNDFKVTDADGNTGLFVTITSLPVDGSLKFYNGTAWVDVKAGQVVSQADITSNYLKFVPKANESGTDGYGGSGVGNKQADYAQFKYKPNDGTNLGSEVTMKVDISPVADKPTLTIGSTDVVSKGLTKEVWTTLKGLGTDGNGITGDALKTVFANSGSATSSATTTNVQSDGSVTAGTGSKTSGLLFLEAGKTYTFSGIADDSLVVTIGGKTVVTATWGAGGQISGTFTPTSSGYYPIEVYHANQSGPGSYDLNIQAGSGAVTDLSSSNIPMYQNVTEMANAGLGVSDLHTVNGQSYYDGYKLNEGPEGGSVKLVSISTGLTDTDGSETLSVTLSGIPKGTVLSDGAGHTVTVGGTPVDVTGWKLSGLTLTPPTYYKGTFDITVTSTATESLGGSDSITGKIPVTVYGATYKATVGTSGDDTINGSEGNDIIVADVAGLNVVAGKNYNIAFMVDSSGSMSNQSVAAAKAQLASVFQTLKASLGADTSGTVNIFIADFDTQVNKNVAVNLADTDALAKLQAVLDSMVGGSSYGGGTNYEDVFKTTANFFKSTMATGNSGAENLTYFITDGKPTYYQTNETTNYRLWSGGKYLDDVVNVNNYKVGDTFSVWADATHKVEINSEGSLKVLTYTENRWGNLVLDSTRTIGTIHAQGDGTYEFSGLGGTGYADSYNYWDSANNTSASFALLGGTNGVSKVQAIGLNSDVSLTDLKPYDSAGKPQANIDPSNLASAILGHSEATLPGADKVDGGNGNDIIFGDLITLNGVVSEGYQALQAYVAQKSGVEASAITTNNVHQYITEHYTEFDISGANDGKDFLSGGNGNDILFGQGGDDTLDGGKGNDILLGGTGKDILIGGQGDDILIGGSGADTFVWKSGDVGNDVIKDFKVAEGDRIDLKDLLQFEKGSTIDNYLKITTVDGTSTLQVSSEGKLNATGGLANADVTIKLEGVNWSNTSINSLISGGDPTIRIDNKDS</sequence>
<dbReference type="Pfam" id="PF20579">
    <property type="entry name" value="LapA"/>
    <property type="match status" value="21"/>
</dbReference>
<feature type="region of interest" description="Disordered" evidence="2">
    <location>
        <begin position="1"/>
        <end position="25"/>
    </location>
</feature>
<dbReference type="Gene3D" id="3.40.50.410">
    <property type="entry name" value="von Willebrand factor, type A domain"/>
    <property type="match status" value="1"/>
</dbReference>
<feature type="compositionally biased region" description="Polar residues" evidence="2">
    <location>
        <begin position="1"/>
        <end position="10"/>
    </location>
</feature>
<feature type="region of interest" description="Disordered" evidence="2">
    <location>
        <begin position="2017"/>
        <end position="2037"/>
    </location>
</feature>
<evidence type="ECO:0000256" key="1">
    <source>
        <dbReference type="ARBA" id="ARBA00022837"/>
    </source>
</evidence>
<dbReference type="PRINTS" id="PR00313">
    <property type="entry name" value="CABNDNGRPT"/>
</dbReference>
<evidence type="ECO:0000313" key="5">
    <source>
        <dbReference type="Proteomes" id="UP001377692"/>
    </source>
</evidence>
<dbReference type="InterPro" id="IPR036465">
    <property type="entry name" value="vWFA_dom_sf"/>
</dbReference>
<dbReference type="Pfam" id="PF00353">
    <property type="entry name" value="HemolysinCabind"/>
    <property type="match status" value="4"/>
</dbReference>
<dbReference type="PROSITE" id="PS00330">
    <property type="entry name" value="HEMOLYSIN_CALCIUM"/>
    <property type="match status" value="3"/>
</dbReference>
<dbReference type="InterPro" id="IPR038081">
    <property type="entry name" value="CalX-like_sf"/>
</dbReference>
<dbReference type="InterPro" id="IPR019960">
    <property type="entry name" value="T1SS_VCA0849"/>
</dbReference>
<dbReference type="SUPFAM" id="SSF53300">
    <property type="entry name" value="vWA-like"/>
    <property type="match status" value="1"/>
</dbReference>
<feature type="non-terminal residue" evidence="4">
    <location>
        <position position="1"/>
    </location>
</feature>
<dbReference type="PROSITE" id="PS50234">
    <property type="entry name" value="VWFA"/>
    <property type="match status" value="1"/>
</dbReference>
<reference evidence="4 5" key="1">
    <citation type="submission" date="2024-02" db="EMBL/GenBank/DDBJ databases">
        <title>Identification of pathogenicity and growth-promoting functions of Pseudomonas putida variants.</title>
        <authorList>
            <person name="Sun J."/>
        </authorList>
    </citation>
    <scope>NUCLEOTIDE SEQUENCE [LARGE SCALE GENOMIC DNA]</scope>
    <source>
        <strain evidence="4 5">A04</strain>
    </source>
</reference>
<keyword evidence="1" id="KW-0106">Calcium</keyword>
<gene>
    <name evidence="4" type="ORF">V7V80_12510</name>
</gene>
<evidence type="ECO:0000256" key="2">
    <source>
        <dbReference type="SAM" id="MobiDB-lite"/>
    </source>
</evidence>
<keyword evidence="5" id="KW-1185">Reference proteome</keyword>
<dbReference type="SUPFAM" id="SSF141072">
    <property type="entry name" value="CalX-like"/>
    <property type="match status" value="1"/>
</dbReference>
<organism evidence="4 5">
    <name type="scientific">Pseudomonas kermanshahensis</name>
    <dbReference type="NCBI Taxonomy" id="2745482"/>
    <lineage>
        <taxon>Bacteria</taxon>
        <taxon>Pseudomonadati</taxon>
        <taxon>Pseudomonadota</taxon>
        <taxon>Gammaproteobacteria</taxon>
        <taxon>Pseudomonadales</taxon>
        <taxon>Pseudomonadaceae</taxon>
        <taxon>Pseudomonas</taxon>
    </lineage>
</organism>
<dbReference type="CDD" id="cd00198">
    <property type="entry name" value="vWFA"/>
    <property type="match status" value="1"/>
</dbReference>
<evidence type="ECO:0000259" key="3">
    <source>
        <dbReference type="PROSITE" id="PS50234"/>
    </source>
</evidence>
<accession>A0ABU8R6K8</accession>